<reference evidence="1" key="1">
    <citation type="submission" date="2020-05" db="EMBL/GenBank/DDBJ databases">
        <title>Nod-independent and nitrogen-fixing Bradyrhizobium aeschynomene sp. nov. isolated from nodules of Aeschynomene indica.</title>
        <authorList>
            <person name="Zhang Z."/>
        </authorList>
    </citation>
    <scope>NUCLEOTIDE SEQUENCE</scope>
    <source>
        <strain evidence="1">83012</strain>
    </source>
</reference>
<comment type="caution">
    <text evidence="1">The sequence shown here is derived from an EMBL/GenBank/DDBJ whole genome shotgun (WGS) entry which is preliminary data.</text>
</comment>
<evidence type="ECO:0000313" key="1">
    <source>
        <dbReference type="EMBL" id="NPU65850.1"/>
    </source>
</evidence>
<keyword evidence="2" id="KW-1185">Reference proteome</keyword>
<accession>A0ABX2CDW9</accession>
<sequence>MRNATVAALVYEFLFEVYRKMDLDRAQGWIQSLPDEDGSLREAFDHGHLSCWEWPAGTLQEIGILKALQPRPLVFGPYFYPVMTLEECADTDFSKFETFDNYCIAMFSFEMLHSHFEHRGEVKLSIRSSRFLEAVAKRDDIFLIEDNGLVRFDKPRYEEKVMARWRGGLDDRRIHPKGGSKA</sequence>
<dbReference type="EMBL" id="JABFDN010000003">
    <property type="protein sequence ID" value="NPU65850.1"/>
    <property type="molecule type" value="Genomic_DNA"/>
</dbReference>
<name>A0ABX2CDW9_9BRAD</name>
<dbReference type="Proteomes" id="UP000886476">
    <property type="component" value="Unassembled WGS sequence"/>
</dbReference>
<organism evidence="1 2">
    <name type="scientific">Bradyrhizobium aeschynomenes</name>
    <dbReference type="NCBI Taxonomy" id="2734909"/>
    <lineage>
        <taxon>Bacteria</taxon>
        <taxon>Pseudomonadati</taxon>
        <taxon>Pseudomonadota</taxon>
        <taxon>Alphaproteobacteria</taxon>
        <taxon>Hyphomicrobiales</taxon>
        <taxon>Nitrobacteraceae</taxon>
        <taxon>Bradyrhizobium</taxon>
    </lineage>
</organism>
<protein>
    <submittedName>
        <fullName evidence="1">Uncharacterized protein</fullName>
    </submittedName>
</protein>
<proteinExistence type="predicted"/>
<evidence type="ECO:0000313" key="2">
    <source>
        <dbReference type="Proteomes" id="UP000886476"/>
    </source>
</evidence>
<gene>
    <name evidence="1" type="ORF">HL667_12680</name>
</gene>
<dbReference type="RefSeq" id="WP_172110925.1">
    <property type="nucleotide sequence ID" value="NZ_JABFDN010000003.1"/>
</dbReference>